<feature type="domain" description="SEP" evidence="5">
    <location>
        <begin position="193"/>
        <end position="258"/>
    </location>
</feature>
<evidence type="ECO:0000259" key="5">
    <source>
        <dbReference type="PROSITE" id="PS51399"/>
    </source>
</evidence>
<feature type="region of interest" description="Disordered" evidence="2">
    <location>
        <begin position="242"/>
        <end position="319"/>
    </location>
</feature>
<dbReference type="PANTHER" id="PTHR23333">
    <property type="entry name" value="UBX DOMAIN CONTAINING PROTEIN"/>
    <property type="match status" value="1"/>
</dbReference>
<dbReference type="GO" id="GO:0000045">
    <property type="term" value="P:autophagosome assembly"/>
    <property type="evidence" value="ECO:0007669"/>
    <property type="project" value="TreeGrafter"/>
</dbReference>
<dbReference type="Pfam" id="PF08059">
    <property type="entry name" value="SEP"/>
    <property type="match status" value="1"/>
</dbReference>
<feature type="region of interest" description="Disordered" evidence="2">
    <location>
        <begin position="42"/>
        <end position="126"/>
    </location>
</feature>
<dbReference type="InterPro" id="IPR012989">
    <property type="entry name" value="SEP_domain"/>
</dbReference>
<evidence type="ECO:0000313" key="6">
    <source>
        <dbReference type="EMBL" id="KAF7731582.1"/>
    </source>
</evidence>
<feature type="domain" description="TAP-C" evidence="4">
    <location>
        <begin position="2"/>
        <end position="57"/>
    </location>
</feature>
<dbReference type="Gene3D" id="1.10.8.10">
    <property type="entry name" value="DNA helicase RuvA subunit, C-terminal domain"/>
    <property type="match status" value="1"/>
</dbReference>
<feature type="compositionally biased region" description="Polar residues" evidence="2">
    <location>
        <begin position="310"/>
        <end position="319"/>
    </location>
</feature>
<dbReference type="PANTHER" id="PTHR23333:SF20">
    <property type="entry name" value="NSFL1 COFACTOR P47"/>
    <property type="match status" value="1"/>
</dbReference>
<evidence type="ECO:0000256" key="2">
    <source>
        <dbReference type="SAM" id="MobiDB-lite"/>
    </source>
</evidence>
<evidence type="ECO:0000313" key="7">
    <source>
        <dbReference type="Proteomes" id="UP000605846"/>
    </source>
</evidence>
<dbReference type="Gene3D" id="3.30.420.210">
    <property type="entry name" value="SEP domain"/>
    <property type="match status" value="1"/>
</dbReference>
<organism evidence="6 7">
    <name type="scientific">Apophysomyces ossiformis</name>
    <dbReference type="NCBI Taxonomy" id="679940"/>
    <lineage>
        <taxon>Eukaryota</taxon>
        <taxon>Fungi</taxon>
        <taxon>Fungi incertae sedis</taxon>
        <taxon>Mucoromycota</taxon>
        <taxon>Mucoromycotina</taxon>
        <taxon>Mucoromycetes</taxon>
        <taxon>Mucorales</taxon>
        <taxon>Mucorineae</taxon>
        <taxon>Mucoraceae</taxon>
        <taxon>Apophysomyces</taxon>
    </lineage>
</organism>
<gene>
    <name evidence="6" type="ORF">EC973_009346</name>
</gene>
<dbReference type="AlphaFoldDB" id="A0A8H7BUT8"/>
<dbReference type="InterPro" id="IPR029071">
    <property type="entry name" value="Ubiquitin-like_domsf"/>
</dbReference>
<dbReference type="SUPFAM" id="SSF102848">
    <property type="entry name" value="NSFL1 (p97 ATPase) cofactor p47, SEP domain"/>
    <property type="match status" value="1"/>
</dbReference>
<dbReference type="PROSITE" id="PS51281">
    <property type="entry name" value="TAP_C"/>
    <property type="match status" value="1"/>
</dbReference>
<feature type="compositionally biased region" description="Pro residues" evidence="2">
    <location>
        <begin position="258"/>
        <end position="267"/>
    </location>
</feature>
<dbReference type="GO" id="GO:0005634">
    <property type="term" value="C:nucleus"/>
    <property type="evidence" value="ECO:0007669"/>
    <property type="project" value="InterPro"/>
</dbReference>
<proteinExistence type="predicted"/>
<evidence type="ECO:0000256" key="1">
    <source>
        <dbReference type="ARBA" id="ARBA00022786"/>
    </source>
</evidence>
<dbReference type="FunFam" id="3.30.420.210:FF:000002">
    <property type="entry name" value="UBX domain-containing protein 1"/>
    <property type="match status" value="1"/>
</dbReference>
<dbReference type="SMART" id="SM00553">
    <property type="entry name" value="SEP"/>
    <property type="match status" value="1"/>
</dbReference>
<dbReference type="FunFam" id="3.10.20.90:FF:000179">
    <property type="entry name" value="Plant UBX domain-containing protein 4"/>
    <property type="match status" value="1"/>
</dbReference>
<feature type="compositionally biased region" description="Low complexity" evidence="2">
    <location>
        <begin position="283"/>
        <end position="309"/>
    </location>
</feature>
<dbReference type="SUPFAM" id="SSF54236">
    <property type="entry name" value="Ubiquitin-like"/>
    <property type="match status" value="1"/>
</dbReference>
<dbReference type="InterPro" id="IPR009060">
    <property type="entry name" value="UBA-like_sf"/>
</dbReference>
<reference evidence="6" key="1">
    <citation type="submission" date="2020-01" db="EMBL/GenBank/DDBJ databases">
        <title>Genome Sequencing of Three Apophysomyces-Like Fungal Strains Confirms a Novel Fungal Genus in the Mucoromycota with divergent Burkholderia-like Endosymbiotic Bacteria.</title>
        <authorList>
            <person name="Stajich J.E."/>
            <person name="Macias A.M."/>
            <person name="Carter-House D."/>
            <person name="Lovett B."/>
            <person name="Kasson L.R."/>
            <person name="Berry K."/>
            <person name="Grigoriev I."/>
            <person name="Chang Y."/>
            <person name="Spatafora J."/>
            <person name="Kasson M.T."/>
        </authorList>
    </citation>
    <scope>NUCLEOTIDE SEQUENCE</scope>
    <source>
        <strain evidence="6">NRRL A-21654</strain>
    </source>
</reference>
<dbReference type="SMART" id="SM00166">
    <property type="entry name" value="UBX"/>
    <property type="match status" value="1"/>
</dbReference>
<dbReference type="SUPFAM" id="SSF46934">
    <property type="entry name" value="UBA-like"/>
    <property type="match status" value="1"/>
</dbReference>
<sequence length="390" mass="41787">MADHKELLDQFVAMTGATASQAQFFLESSNWDLNFAASQFYDADAEGQRPQTSQPANLPSQESAPSAAAFQSSKGSSSSGSSRKNTSKVRTLNDLGSSSQQESDEDEHETLYTGGEKSGMAVQGPNKREAQNVIDAILKKATEAGTIPEEDESLTQAPSYFTGSGYKLGSEEEPSTLVTPSGSSAAAEETMAPVTRYLTFWRNGFSVDDGPLYRYDDPANAAMLESINSGRAPLSLLKVSHGQPVDVRVSRRQDEDYTPPPKAPPKPFEGVGHRLGSPAPGLSSTVPGAYPSSSSSATSATSAARPSTPQINENEPTTSLQIRLGDGSRLVAKFNHTHTVADIRQHIEVNRPGGRSFILQTTFPVKELTDEKQTLKEAGLLNAVVVQRYQ</sequence>
<dbReference type="Proteomes" id="UP000605846">
    <property type="component" value="Unassembled WGS sequence"/>
</dbReference>
<feature type="compositionally biased region" description="Low complexity" evidence="2">
    <location>
        <begin position="72"/>
        <end position="82"/>
    </location>
</feature>
<dbReference type="PROSITE" id="PS50033">
    <property type="entry name" value="UBX"/>
    <property type="match status" value="1"/>
</dbReference>
<dbReference type="InterPro" id="IPR005637">
    <property type="entry name" value="TAP_C_dom"/>
</dbReference>
<dbReference type="Pfam" id="PF14555">
    <property type="entry name" value="UBA_4"/>
    <property type="match status" value="1"/>
</dbReference>
<dbReference type="PROSITE" id="PS51399">
    <property type="entry name" value="SEP"/>
    <property type="match status" value="1"/>
</dbReference>
<accession>A0A8H7BUT8</accession>
<dbReference type="OrthoDB" id="25887at2759"/>
<dbReference type="CDD" id="cd01770">
    <property type="entry name" value="UBX_UBXN2"/>
    <property type="match status" value="1"/>
</dbReference>
<feature type="domain" description="UBX" evidence="3">
    <location>
        <begin position="313"/>
        <end position="388"/>
    </location>
</feature>
<keyword evidence="7" id="KW-1185">Reference proteome</keyword>
<name>A0A8H7BUT8_9FUNG</name>
<dbReference type="GO" id="GO:0043130">
    <property type="term" value="F:ubiquitin binding"/>
    <property type="evidence" value="ECO:0007669"/>
    <property type="project" value="TreeGrafter"/>
</dbReference>
<dbReference type="EMBL" id="JABAYA010000009">
    <property type="protein sequence ID" value="KAF7731582.1"/>
    <property type="molecule type" value="Genomic_DNA"/>
</dbReference>
<dbReference type="Gene3D" id="3.10.20.90">
    <property type="entry name" value="Phosphatidylinositol 3-kinase Catalytic Subunit, Chain A, domain 1"/>
    <property type="match status" value="1"/>
</dbReference>
<dbReference type="GO" id="GO:0061025">
    <property type="term" value="P:membrane fusion"/>
    <property type="evidence" value="ECO:0007669"/>
    <property type="project" value="TreeGrafter"/>
</dbReference>
<comment type="caution">
    <text evidence="6">The sequence shown here is derived from an EMBL/GenBank/DDBJ whole genome shotgun (WGS) entry which is preliminary data.</text>
</comment>
<dbReference type="CDD" id="cd14348">
    <property type="entry name" value="UBA_p47"/>
    <property type="match status" value="1"/>
</dbReference>
<dbReference type="GO" id="GO:0051028">
    <property type="term" value="P:mRNA transport"/>
    <property type="evidence" value="ECO:0007669"/>
    <property type="project" value="InterPro"/>
</dbReference>
<evidence type="ECO:0000259" key="3">
    <source>
        <dbReference type="PROSITE" id="PS50033"/>
    </source>
</evidence>
<dbReference type="GO" id="GO:0043161">
    <property type="term" value="P:proteasome-mediated ubiquitin-dependent protein catabolic process"/>
    <property type="evidence" value="ECO:0007669"/>
    <property type="project" value="TreeGrafter"/>
</dbReference>
<dbReference type="GO" id="GO:0031468">
    <property type="term" value="P:nuclear membrane reassembly"/>
    <property type="evidence" value="ECO:0007669"/>
    <property type="project" value="TreeGrafter"/>
</dbReference>
<dbReference type="InterPro" id="IPR001012">
    <property type="entry name" value="UBX_dom"/>
</dbReference>
<dbReference type="InterPro" id="IPR036241">
    <property type="entry name" value="NSFL1C_SEP_dom_sf"/>
</dbReference>
<dbReference type="Pfam" id="PF00789">
    <property type="entry name" value="UBX"/>
    <property type="match status" value="1"/>
</dbReference>
<keyword evidence="1" id="KW-0833">Ubl conjugation pathway</keyword>
<evidence type="ECO:0000259" key="4">
    <source>
        <dbReference type="PROSITE" id="PS51281"/>
    </source>
</evidence>
<dbReference type="GO" id="GO:0007030">
    <property type="term" value="P:Golgi organization"/>
    <property type="evidence" value="ECO:0007669"/>
    <property type="project" value="TreeGrafter"/>
</dbReference>
<feature type="compositionally biased region" description="Polar residues" evidence="2">
    <location>
        <begin position="49"/>
        <end position="64"/>
    </location>
</feature>
<protein>
    <submittedName>
        <fullName evidence="6">Uncharacterized protein</fullName>
    </submittedName>
</protein>
<dbReference type="GO" id="GO:0005829">
    <property type="term" value="C:cytosol"/>
    <property type="evidence" value="ECO:0007669"/>
    <property type="project" value="TreeGrafter"/>
</dbReference>